<dbReference type="PANTHER" id="PTHR43047:SF72">
    <property type="entry name" value="OSMOSENSING HISTIDINE PROTEIN KINASE SLN1"/>
    <property type="match status" value="1"/>
</dbReference>
<dbReference type="PANTHER" id="PTHR43047">
    <property type="entry name" value="TWO-COMPONENT HISTIDINE PROTEIN KINASE"/>
    <property type="match status" value="1"/>
</dbReference>
<dbReference type="Gene3D" id="3.30.565.10">
    <property type="entry name" value="Histidine kinase-like ATPase, C-terminal domain"/>
    <property type="match status" value="1"/>
</dbReference>
<comment type="subcellular location">
    <subcellularLocation>
        <location evidence="2">Membrane</location>
    </subcellularLocation>
</comment>
<feature type="domain" description="PAS" evidence="14">
    <location>
        <begin position="565"/>
        <end position="635"/>
    </location>
</feature>
<dbReference type="Pfam" id="PF13188">
    <property type="entry name" value="PAS_8"/>
    <property type="match status" value="2"/>
</dbReference>
<dbReference type="PRINTS" id="PR00344">
    <property type="entry name" value="BCTRLSENSOR"/>
</dbReference>
<dbReference type="SMART" id="SM00091">
    <property type="entry name" value="PAS"/>
    <property type="match status" value="5"/>
</dbReference>
<evidence type="ECO:0000256" key="6">
    <source>
        <dbReference type="ARBA" id="ARBA00022741"/>
    </source>
</evidence>
<dbReference type="InterPro" id="IPR036097">
    <property type="entry name" value="HisK_dim/P_sf"/>
</dbReference>
<proteinExistence type="predicted"/>
<dbReference type="Pfam" id="PF13426">
    <property type="entry name" value="PAS_9"/>
    <property type="match status" value="1"/>
</dbReference>
<dbReference type="SMART" id="SM00387">
    <property type="entry name" value="HATPase_c"/>
    <property type="match status" value="1"/>
</dbReference>
<evidence type="ECO:0000256" key="2">
    <source>
        <dbReference type="ARBA" id="ARBA00004370"/>
    </source>
</evidence>
<evidence type="ECO:0000256" key="8">
    <source>
        <dbReference type="ARBA" id="ARBA00022840"/>
    </source>
</evidence>
<sequence length="940" mass="99400">MASDRPPASLEALQDSEAPVWLWDGARARIVWANEAGLAALGVDTLFDLVDRTFDRTEPGVARILELTGRLRPGEASAEILSFPSTPLGEPVRAQCFGHTLSDGRDGVLVVGDTRKDTAAPPAPERLSQIADALPLALLTVGRDGEIVYANPQACELVPAALRATLADLAGDDRTADRLMARCASAGTVSEIRIAQTRFGPRELRFDLRRLGRGRGSASDFLLTLDDVTDRRGLERRLSANAERLADFVAAAADFTFELDGDLRLSEISAGIETATGLAPRALEGLDWATLATRYGLDPDGRIADALEAAEAWRAVVDWRAGKRVAPICLSAVPVIAAGGGLAGYRGIGARAAAAPEAEPAPEEGEAPRDATPAPDRDAADNATPAHNDNRLPASPPAAAPKAGTLSPEDAEIFAAIGRTLSSTQDIPPPEPGGHAEKASTAAESRMRETVSEPAMPAPGKAMAALLDAVPYPVLIHRDGALLAANSAAAAFFGTRPSGTLDEIAPGLPAGDAPWTPALPDGGAETVLPRRAAIVWDGAPAEMVVLVPGPQPAPETAAKTGWTAGDKALRAILETATDGIVMLDGEGRILSFNAGAQAIFGHDAANVIGEPFSQLLTAESRETLKGYLSALTGSGLASVFNDGREVTAVERQGGEIPLFLTIAPVEPDETGEAQLRFCAVMRDITQWKTTEAELRAAKEAAEQASAQKSEFLANISHELRTPLNAILGFSEVMKAERFGPIGNAKYKGYITDIHTSGEHLLSLINDLLDLSKVEAGKFELNFTAVDMPDMVEQCIHIMEDQAREGRVLVRTSRPKRLPAVVADQRSMRQIILNLLSNAIKFTEPGGQVIVSMEMTDQGEVKLRVKDTGIGMTGTELTQALEPFQRVGTTNREREVPGTGLGLPLTKALTEANRAAFSISSEPRRGTLVEITFPTTRVLAG</sequence>
<feature type="region of interest" description="Disordered" evidence="12">
    <location>
        <begin position="354"/>
        <end position="406"/>
    </location>
</feature>
<comment type="catalytic activity">
    <reaction evidence="1">
        <text>ATP + protein L-histidine = ADP + protein N-phospho-L-histidine.</text>
        <dbReference type="EC" id="2.7.13.3"/>
    </reaction>
</comment>
<dbReference type="InterPro" id="IPR004358">
    <property type="entry name" value="Sig_transdc_His_kin-like_C"/>
</dbReference>
<evidence type="ECO:0000256" key="11">
    <source>
        <dbReference type="SAM" id="Coils"/>
    </source>
</evidence>
<dbReference type="AlphaFoldDB" id="A0A7S8C5P2"/>
<protein>
    <recommendedName>
        <fullName evidence="3">histidine kinase</fullName>
        <ecNumber evidence="3">2.7.13.3</ecNumber>
    </recommendedName>
</protein>
<keyword evidence="6" id="KW-0547">Nucleotide-binding</keyword>
<dbReference type="Gene3D" id="3.30.450.20">
    <property type="entry name" value="PAS domain"/>
    <property type="match status" value="2"/>
</dbReference>
<dbReference type="NCBIfam" id="TIGR00229">
    <property type="entry name" value="sensory_box"/>
    <property type="match status" value="1"/>
</dbReference>
<dbReference type="EC" id="2.7.13.3" evidence="3"/>
<dbReference type="Gene3D" id="1.10.287.130">
    <property type="match status" value="1"/>
</dbReference>
<feature type="region of interest" description="Disordered" evidence="12">
    <location>
        <begin position="422"/>
        <end position="455"/>
    </location>
</feature>
<keyword evidence="11" id="KW-0175">Coiled coil</keyword>
<dbReference type="RefSeq" id="WP_213161240.1">
    <property type="nucleotide sequence ID" value="NZ_CP058214.1"/>
</dbReference>
<dbReference type="SUPFAM" id="SSF55785">
    <property type="entry name" value="PYP-like sensor domain (PAS domain)"/>
    <property type="match status" value="2"/>
</dbReference>
<evidence type="ECO:0000256" key="1">
    <source>
        <dbReference type="ARBA" id="ARBA00000085"/>
    </source>
</evidence>
<dbReference type="InterPro" id="IPR003661">
    <property type="entry name" value="HisK_dim/P_dom"/>
</dbReference>
<dbReference type="Pfam" id="PF00512">
    <property type="entry name" value="HisKA"/>
    <property type="match status" value="1"/>
</dbReference>
<evidence type="ECO:0000256" key="4">
    <source>
        <dbReference type="ARBA" id="ARBA00022553"/>
    </source>
</evidence>
<dbReference type="GO" id="GO:0005524">
    <property type="term" value="F:ATP binding"/>
    <property type="evidence" value="ECO:0007669"/>
    <property type="project" value="UniProtKB-KW"/>
</dbReference>
<dbReference type="EMBL" id="CP058214">
    <property type="protein sequence ID" value="QPC43877.1"/>
    <property type="molecule type" value="Genomic_DNA"/>
</dbReference>
<dbReference type="PROSITE" id="PS50112">
    <property type="entry name" value="PAS"/>
    <property type="match status" value="1"/>
</dbReference>
<dbReference type="SMART" id="SM00388">
    <property type="entry name" value="HisKA"/>
    <property type="match status" value="1"/>
</dbReference>
<keyword evidence="10" id="KW-0472">Membrane</keyword>
<feature type="domain" description="Histidine kinase" evidence="13">
    <location>
        <begin position="714"/>
        <end position="936"/>
    </location>
</feature>
<dbReference type="SUPFAM" id="SSF47384">
    <property type="entry name" value="Homodimeric domain of signal transducing histidine kinase"/>
    <property type="match status" value="1"/>
</dbReference>
<evidence type="ECO:0000256" key="5">
    <source>
        <dbReference type="ARBA" id="ARBA00022679"/>
    </source>
</evidence>
<keyword evidence="7" id="KW-0418">Kinase</keyword>
<dbReference type="InterPro" id="IPR036890">
    <property type="entry name" value="HATPase_C_sf"/>
</dbReference>
<keyword evidence="16" id="KW-1185">Reference proteome</keyword>
<evidence type="ECO:0000256" key="12">
    <source>
        <dbReference type="SAM" id="MobiDB-lite"/>
    </source>
</evidence>
<dbReference type="CDD" id="cd00130">
    <property type="entry name" value="PAS"/>
    <property type="match status" value="1"/>
</dbReference>
<dbReference type="GO" id="GO:0009927">
    <property type="term" value="F:histidine phosphotransfer kinase activity"/>
    <property type="evidence" value="ECO:0007669"/>
    <property type="project" value="TreeGrafter"/>
</dbReference>
<dbReference type="InterPro" id="IPR035965">
    <property type="entry name" value="PAS-like_dom_sf"/>
</dbReference>
<keyword evidence="5" id="KW-0808">Transferase</keyword>
<dbReference type="InterPro" id="IPR003594">
    <property type="entry name" value="HATPase_dom"/>
</dbReference>
<dbReference type="Proteomes" id="UP000593594">
    <property type="component" value="Chromosome"/>
</dbReference>
<gene>
    <name evidence="15" type="ORF">HW532_14980</name>
</gene>
<evidence type="ECO:0000313" key="16">
    <source>
        <dbReference type="Proteomes" id="UP000593594"/>
    </source>
</evidence>
<evidence type="ECO:0000256" key="10">
    <source>
        <dbReference type="ARBA" id="ARBA00023136"/>
    </source>
</evidence>
<dbReference type="Pfam" id="PF02518">
    <property type="entry name" value="HATPase_c"/>
    <property type="match status" value="1"/>
</dbReference>
<organism evidence="15 16">
    <name type="scientific">Kaustia mangrovi</name>
    <dbReference type="NCBI Taxonomy" id="2593653"/>
    <lineage>
        <taxon>Bacteria</taxon>
        <taxon>Pseudomonadati</taxon>
        <taxon>Pseudomonadota</taxon>
        <taxon>Alphaproteobacteria</taxon>
        <taxon>Hyphomicrobiales</taxon>
        <taxon>Parvibaculaceae</taxon>
        <taxon>Kaustia</taxon>
    </lineage>
</organism>
<feature type="coiled-coil region" evidence="11">
    <location>
        <begin position="687"/>
        <end position="714"/>
    </location>
</feature>
<evidence type="ECO:0000256" key="3">
    <source>
        <dbReference type="ARBA" id="ARBA00012438"/>
    </source>
</evidence>
<dbReference type="KEGG" id="kmn:HW532_14980"/>
<dbReference type="InterPro" id="IPR000014">
    <property type="entry name" value="PAS"/>
</dbReference>
<keyword evidence="9" id="KW-0902">Two-component regulatory system</keyword>
<keyword evidence="4" id="KW-0597">Phosphoprotein</keyword>
<evidence type="ECO:0000256" key="9">
    <source>
        <dbReference type="ARBA" id="ARBA00023012"/>
    </source>
</evidence>
<reference evidence="15 16" key="1">
    <citation type="submission" date="2020-06" db="EMBL/GenBank/DDBJ databases">
        <title>Genome sequence of 2 isolates from Red Sea Mangroves.</title>
        <authorList>
            <person name="Sefrji F."/>
            <person name="Michoud G."/>
            <person name="Merlino G."/>
            <person name="Daffonchio D."/>
        </authorList>
    </citation>
    <scope>NUCLEOTIDE SEQUENCE [LARGE SCALE GENOMIC DNA]</scope>
    <source>
        <strain evidence="15 16">R1DC25</strain>
    </source>
</reference>
<dbReference type="GO" id="GO:0005886">
    <property type="term" value="C:plasma membrane"/>
    <property type="evidence" value="ECO:0007669"/>
    <property type="project" value="TreeGrafter"/>
</dbReference>
<dbReference type="FunFam" id="1.10.287.130:FF:000038">
    <property type="entry name" value="Sensory transduction histidine kinase"/>
    <property type="match status" value="1"/>
</dbReference>
<dbReference type="GO" id="GO:0000155">
    <property type="term" value="F:phosphorelay sensor kinase activity"/>
    <property type="evidence" value="ECO:0007669"/>
    <property type="project" value="InterPro"/>
</dbReference>
<name>A0A7S8C5P2_9HYPH</name>
<evidence type="ECO:0000256" key="7">
    <source>
        <dbReference type="ARBA" id="ARBA00022777"/>
    </source>
</evidence>
<accession>A0A7S8C5P2</accession>
<evidence type="ECO:0000259" key="14">
    <source>
        <dbReference type="PROSITE" id="PS50112"/>
    </source>
</evidence>
<keyword evidence="8" id="KW-0067">ATP-binding</keyword>
<dbReference type="SUPFAM" id="SSF55874">
    <property type="entry name" value="ATPase domain of HSP90 chaperone/DNA topoisomerase II/histidine kinase"/>
    <property type="match status" value="1"/>
</dbReference>
<dbReference type="InterPro" id="IPR005467">
    <property type="entry name" value="His_kinase_dom"/>
</dbReference>
<evidence type="ECO:0000313" key="15">
    <source>
        <dbReference type="EMBL" id="QPC43877.1"/>
    </source>
</evidence>
<evidence type="ECO:0000259" key="13">
    <source>
        <dbReference type="PROSITE" id="PS50109"/>
    </source>
</evidence>
<dbReference type="PROSITE" id="PS50109">
    <property type="entry name" value="HIS_KIN"/>
    <property type="match status" value="1"/>
</dbReference>
<dbReference type="CDD" id="cd00082">
    <property type="entry name" value="HisKA"/>
    <property type="match status" value="1"/>
</dbReference>